<accession>A0ABQ8TBU6</accession>
<dbReference type="Proteomes" id="UP001148838">
    <property type="component" value="Unassembled WGS sequence"/>
</dbReference>
<evidence type="ECO:0000313" key="2">
    <source>
        <dbReference type="EMBL" id="KAJ4443362.1"/>
    </source>
</evidence>
<comment type="caution">
    <text evidence="2">The sequence shown here is derived from an EMBL/GenBank/DDBJ whole genome shotgun (WGS) entry which is preliminary data.</text>
</comment>
<protein>
    <submittedName>
        <fullName evidence="2">Uncharacterized protein</fullName>
    </submittedName>
</protein>
<feature type="compositionally biased region" description="Basic and acidic residues" evidence="1">
    <location>
        <begin position="111"/>
        <end position="136"/>
    </location>
</feature>
<name>A0ABQ8TBU6_PERAM</name>
<evidence type="ECO:0000313" key="3">
    <source>
        <dbReference type="Proteomes" id="UP001148838"/>
    </source>
</evidence>
<reference evidence="2 3" key="1">
    <citation type="journal article" date="2022" name="Allergy">
        <title>Genome assembly and annotation of Periplaneta americana reveal a comprehensive cockroach allergen profile.</title>
        <authorList>
            <person name="Wang L."/>
            <person name="Xiong Q."/>
            <person name="Saelim N."/>
            <person name="Wang L."/>
            <person name="Nong W."/>
            <person name="Wan A.T."/>
            <person name="Shi M."/>
            <person name="Liu X."/>
            <person name="Cao Q."/>
            <person name="Hui J.H.L."/>
            <person name="Sookrung N."/>
            <person name="Leung T.F."/>
            <person name="Tungtrongchitr A."/>
            <person name="Tsui S.K.W."/>
        </authorList>
    </citation>
    <scope>NUCLEOTIDE SEQUENCE [LARGE SCALE GENOMIC DNA]</scope>
    <source>
        <strain evidence="2">PWHHKU_190912</strain>
    </source>
</reference>
<sequence length="152" mass="16944">MAGLSEAGSAPPGPLKTMVSSSDENVANEIIENSSKFKVKRVTANDVVKFKVWWRKFYKLSSMSDSSYGRGVPKDKKVHLKFLKVNEFFTAMNKKFEMDRENKKRSCVGKVDNDAETDQKGEKKLAGSLVKEEKLPSEGCTGRNGEREKSSG</sequence>
<feature type="region of interest" description="Disordered" evidence="1">
    <location>
        <begin position="1"/>
        <end position="21"/>
    </location>
</feature>
<proteinExistence type="predicted"/>
<evidence type="ECO:0000256" key="1">
    <source>
        <dbReference type="SAM" id="MobiDB-lite"/>
    </source>
</evidence>
<dbReference type="EMBL" id="JAJSOF020000013">
    <property type="protein sequence ID" value="KAJ4443362.1"/>
    <property type="molecule type" value="Genomic_DNA"/>
</dbReference>
<organism evidence="2 3">
    <name type="scientific">Periplaneta americana</name>
    <name type="common">American cockroach</name>
    <name type="synonym">Blatta americana</name>
    <dbReference type="NCBI Taxonomy" id="6978"/>
    <lineage>
        <taxon>Eukaryota</taxon>
        <taxon>Metazoa</taxon>
        <taxon>Ecdysozoa</taxon>
        <taxon>Arthropoda</taxon>
        <taxon>Hexapoda</taxon>
        <taxon>Insecta</taxon>
        <taxon>Pterygota</taxon>
        <taxon>Neoptera</taxon>
        <taxon>Polyneoptera</taxon>
        <taxon>Dictyoptera</taxon>
        <taxon>Blattodea</taxon>
        <taxon>Blattoidea</taxon>
        <taxon>Blattidae</taxon>
        <taxon>Blattinae</taxon>
        <taxon>Periplaneta</taxon>
    </lineage>
</organism>
<feature type="region of interest" description="Disordered" evidence="1">
    <location>
        <begin position="98"/>
        <end position="152"/>
    </location>
</feature>
<gene>
    <name evidence="2" type="ORF">ANN_05030</name>
</gene>
<keyword evidence="3" id="KW-1185">Reference proteome</keyword>